<dbReference type="Pfam" id="PF13273">
    <property type="entry name" value="DUF4064"/>
    <property type="match status" value="1"/>
</dbReference>
<keyword evidence="4" id="KW-1185">Reference proteome</keyword>
<dbReference type="AlphaFoldDB" id="A0A429GSX3"/>
<feature type="transmembrane region" description="Helical" evidence="1">
    <location>
        <begin position="96"/>
        <end position="122"/>
    </location>
</feature>
<evidence type="ECO:0000259" key="2">
    <source>
        <dbReference type="Pfam" id="PF13273"/>
    </source>
</evidence>
<evidence type="ECO:0000313" key="4">
    <source>
        <dbReference type="Proteomes" id="UP000277582"/>
    </source>
</evidence>
<proteinExistence type="predicted"/>
<dbReference type="RefSeq" id="WP_125670613.1">
    <property type="nucleotide sequence ID" value="NZ_RCOS01000049.1"/>
</dbReference>
<keyword evidence="1" id="KW-0812">Transmembrane</keyword>
<accession>A0A429GSX3</accession>
<feature type="transmembrane region" description="Helical" evidence="1">
    <location>
        <begin position="6"/>
        <end position="33"/>
    </location>
</feature>
<keyword evidence="1" id="KW-1133">Transmembrane helix</keyword>
<feature type="transmembrane region" description="Helical" evidence="1">
    <location>
        <begin position="54"/>
        <end position="76"/>
    </location>
</feature>
<organism evidence="3 4">
    <name type="scientific">Candidatus Methanodesulfokora washburnensis</name>
    <dbReference type="NCBI Taxonomy" id="2478471"/>
    <lineage>
        <taxon>Archaea</taxon>
        <taxon>Thermoproteota</taxon>
        <taxon>Candidatus Korarchaeia</taxon>
        <taxon>Candidatus Korarchaeia incertae sedis</taxon>
        <taxon>Candidatus Methanodesulfokora</taxon>
    </lineage>
</organism>
<protein>
    <recommendedName>
        <fullName evidence="2">DUF4064 domain-containing protein</fullName>
    </recommendedName>
</protein>
<evidence type="ECO:0000313" key="3">
    <source>
        <dbReference type="EMBL" id="RSN76905.1"/>
    </source>
</evidence>
<dbReference type="EMBL" id="RCOS01000049">
    <property type="protein sequence ID" value="RSN76905.1"/>
    <property type="molecule type" value="Genomic_DNA"/>
</dbReference>
<keyword evidence="1" id="KW-0472">Membrane</keyword>
<evidence type="ECO:0000256" key="1">
    <source>
        <dbReference type="SAM" id="Phobius"/>
    </source>
</evidence>
<reference evidence="3 4" key="1">
    <citation type="submission" date="2018-10" db="EMBL/GenBank/DDBJ databases">
        <title>Co-occurring genomic capacity for anaerobic methane metabolism and dissimilatory sulfite reduction discovered in the Korarchaeota.</title>
        <authorList>
            <person name="Mckay L.J."/>
            <person name="Dlakic M."/>
            <person name="Fields M.W."/>
            <person name="Delmont T.O."/>
            <person name="Eren A.M."/>
            <person name="Jay Z.J."/>
            <person name="Klingelsmith K.B."/>
            <person name="Rusch D.B."/>
            <person name="Inskeep W.P."/>
        </authorList>
    </citation>
    <scope>NUCLEOTIDE SEQUENCE [LARGE SCALE GENOMIC DNA]</scope>
    <source>
        <strain evidence="3 4">MDKW</strain>
    </source>
</reference>
<comment type="caution">
    <text evidence="3">The sequence shown here is derived from an EMBL/GenBank/DDBJ whole genome shotgun (WGS) entry which is preliminary data.</text>
</comment>
<feature type="domain" description="DUF4064" evidence="2">
    <location>
        <begin position="4"/>
        <end position="101"/>
    </location>
</feature>
<dbReference type="Proteomes" id="UP000277582">
    <property type="component" value="Unassembled WGS sequence"/>
</dbReference>
<sequence length="138" mass="14648">MGEKPTAAFVLSLIAGVLILLCGIFMIAARAIIGMALPWIRETRPAMIGYIRGMMTIMGLLGLIFGIIAIIGAFMIRSEEQGRVKAGSVMVLISSILSIFSGMGFVLGLVLGLVGGILGLTWKPEEKAQSKPEEKIPS</sequence>
<dbReference type="InterPro" id="IPR025273">
    <property type="entry name" value="DUF4064"/>
</dbReference>
<name>A0A429GSX3_9CREN</name>
<gene>
    <name evidence="3" type="ORF">D6D85_03230</name>
</gene>